<dbReference type="Gene3D" id="2.60.40.10">
    <property type="entry name" value="Immunoglobulins"/>
    <property type="match status" value="3"/>
</dbReference>
<dbReference type="InterPro" id="IPR011467">
    <property type="entry name" value="DUF1573"/>
</dbReference>
<comment type="similarity">
    <text evidence="1">Belongs to the peptidase C25 family.</text>
</comment>
<dbReference type="GO" id="GO:0006508">
    <property type="term" value="P:proteolysis"/>
    <property type="evidence" value="ECO:0007669"/>
    <property type="project" value="UniProtKB-KW"/>
</dbReference>
<organism evidence="6 7">
    <name type="scientific">Porphyromonas gingivicanis</name>
    <dbReference type="NCBI Taxonomy" id="266762"/>
    <lineage>
        <taxon>Bacteria</taxon>
        <taxon>Pseudomonadati</taxon>
        <taxon>Bacteroidota</taxon>
        <taxon>Bacteroidia</taxon>
        <taxon>Bacteroidales</taxon>
        <taxon>Porphyromonadaceae</taxon>
        <taxon>Porphyromonas</taxon>
    </lineage>
</organism>
<keyword evidence="3" id="KW-0378">Hydrolase</keyword>
<dbReference type="InterPro" id="IPR013783">
    <property type="entry name" value="Ig-like_fold"/>
</dbReference>
<dbReference type="EMBL" id="JQZW01000006">
    <property type="protein sequence ID" value="KGN98454.1"/>
    <property type="molecule type" value="Genomic_DNA"/>
</dbReference>
<evidence type="ECO:0000256" key="1">
    <source>
        <dbReference type="ARBA" id="ARBA00006067"/>
    </source>
</evidence>
<protein>
    <recommendedName>
        <fullName evidence="5">PG-0320-like C-terminal domain-containing protein</fullName>
    </recommendedName>
</protein>
<dbReference type="eggNOG" id="ENOG502Z9QX">
    <property type="taxonomic scope" value="Bacteria"/>
</dbReference>
<dbReference type="PANTHER" id="PTHR37833:SF1">
    <property type="entry name" value="SIGNAL PEPTIDE PROTEIN"/>
    <property type="match status" value="1"/>
</dbReference>
<dbReference type="PANTHER" id="PTHR37833">
    <property type="entry name" value="LIPOPROTEIN-RELATED"/>
    <property type="match status" value="1"/>
</dbReference>
<evidence type="ECO:0000256" key="3">
    <source>
        <dbReference type="ARBA" id="ARBA00022807"/>
    </source>
</evidence>
<dbReference type="Pfam" id="PF21577">
    <property type="entry name" value="PG_0320-like_C"/>
    <property type="match status" value="1"/>
</dbReference>
<evidence type="ECO:0000259" key="5">
    <source>
        <dbReference type="Pfam" id="PF21577"/>
    </source>
</evidence>
<dbReference type="InterPro" id="IPR048808">
    <property type="entry name" value="PG_0320-like_C"/>
</dbReference>
<reference evidence="6 7" key="1">
    <citation type="submission" date="2014-08" db="EMBL/GenBank/DDBJ databases">
        <title>Porphyromonas gingivicanis strain:COT-022_OH1391 Genome sequencing.</title>
        <authorList>
            <person name="Wallis C."/>
            <person name="Deusch O."/>
            <person name="O'Flynn C."/>
            <person name="Davis I."/>
            <person name="Jospin G."/>
            <person name="Darling A.E."/>
            <person name="Coil D.A."/>
            <person name="Alexiev A."/>
            <person name="Horsfall A."/>
            <person name="Kirkwood N."/>
            <person name="Harris S."/>
            <person name="Eisen J.A."/>
        </authorList>
    </citation>
    <scope>NUCLEOTIDE SEQUENCE [LARGE SCALE GENOMIC DNA]</scope>
    <source>
        <strain evidence="7">COT-022 OH1391</strain>
    </source>
</reference>
<comment type="caution">
    <text evidence="6">The sequence shown here is derived from an EMBL/GenBank/DDBJ whole genome shotgun (WGS) entry which is preliminary data.</text>
</comment>
<dbReference type="Pfam" id="PF07610">
    <property type="entry name" value="DUF1573"/>
    <property type="match status" value="1"/>
</dbReference>
<feature type="domain" description="PG-0320-like C-terminal" evidence="5">
    <location>
        <begin position="144"/>
        <end position="247"/>
    </location>
</feature>
<dbReference type="RefSeq" id="WP_036883158.1">
    <property type="nucleotide sequence ID" value="NZ_JQZW01000006.1"/>
</dbReference>
<evidence type="ECO:0000256" key="2">
    <source>
        <dbReference type="ARBA" id="ARBA00022670"/>
    </source>
</evidence>
<accession>A0A0A2GDB9</accession>
<keyword evidence="7" id="KW-1185">Reference proteome</keyword>
<name>A0A0A2GDB9_9PORP</name>
<evidence type="ECO:0000256" key="4">
    <source>
        <dbReference type="ARBA" id="ARBA00023026"/>
    </source>
</evidence>
<dbReference type="STRING" id="266762.HQ36_02270"/>
<evidence type="ECO:0000313" key="7">
    <source>
        <dbReference type="Proteomes" id="UP000030134"/>
    </source>
</evidence>
<dbReference type="GO" id="GO:0008234">
    <property type="term" value="F:cysteine-type peptidase activity"/>
    <property type="evidence" value="ECO:0007669"/>
    <property type="project" value="UniProtKB-KW"/>
</dbReference>
<dbReference type="AlphaFoldDB" id="A0A0A2GDB9"/>
<keyword evidence="2" id="KW-0645">Protease</keyword>
<proteinExistence type="inferred from homology"/>
<keyword evidence="3" id="KW-0788">Thiol protease</keyword>
<sequence>MEKIRICYLFLLLILGLKTHASYAQKQNPVLVLTDTVHNFGNIAEEKGLVTATFSFINEGTIPLIITQVTTDCGCTTSSYTQEAIAPGKKGSVQVVYNPAGRPGPFVRTVRIYSNADKVAKALVKGVVTTLGGANSKKYTHSIGELQLGNKELYFSIITDKKRIPLRLEVQNSSLQPLRVKIVKAPSFLSFDKKEFLLASKEPDEIEITPKMPTTKRSALYQGDVVVEVSDLNNVKRRGSVRVTMPFLQSSDLALEKSPKLNLNTYQDLGVVEPGISYKGFVELENEGEKELFVYGVVSENEVVKINSFDSKIKSGKKGRIAYTIETRKIGSGKEFSTNISLLVNDPSAPLRKVKVLIRTLNTRKN</sequence>
<dbReference type="Proteomes" id="UP000030134">
    <property type="component" value="Unassembled WGS sequence"/>
</dbReference>
<gene>
    <name evidence="6" type="ORF">HQ36_02270</name>
</gene>
<evidence type="ECO:0000313" key="6">
    <source>
        <dbReference type="EMBL" id="KGN98454.1"/>
    </source>
</evidence>
<keyword evidence="4" id="KW-0843">Virulence</keyword>
<dbReference type="OrthoDB" id="1449040at2"/>